<evidence type="ECO:0000313" key="3">
    <source>
        <dbReference type="Proteomes" id="UP000041254"/>
    </source>
</evidence>
<keyword evidence="3" id="KW-1185">Reference proteome</keyword>
<gene>
    <name evidence="2" type="ORF">Vbra_14484</name>
</gene>
<sequence>MSASAEQEDPSAAAGSSSASMDVDTAEEVGVAKNTTVTEVAAAQQAASRAEEDETMGGFGVPTFDDVRPAVQAGGAAAAAASSSAANQGVPDFGPAEDGNLTRGMSGISLGNGVTTDNLRLTSDNPSARKVMRLLSPDSPVHTFNPANQPKGLNFTLSGSIFDALPPLPPAGSPGADGPARMASPQAPPFPSLSGDGPGRMASPSAPPFPCLSGQSSNSPKPTGGGAMPATSSSSGNPGDGEGRSSASQSPEGDFKTYAHGVGAPVNQPSGGNLSVNYMQGGRPFSYTQPPTAQWPAAPQFPGSSSAAVAGRIRSSETEESNSSSSDHPMGGAIARSRHPAAAAAHMTRAPLMPIMEGGSSSSAAAAAAAAAAGSDDAGPSRHDLRPRSARNRKRSRPGRLYEDEGEGEAEGGEEMGDDDPEDEDADEDEEDEMDEDEEDDEEDDDSGPSYSCGRGGGRGRRANGLGQVGPALVKEEFDSDDENERKMAGKYGLKYPKVTTPLAVMNDISNIDETLLKRVPDYYEGISFGLGEGGRELLRKYIKMTGYKGRALHSTSIPELLALARKVNIWNVAIRIHLEYKAFIPLSKCHFDMRQYKASLAERRREKNRTKAPLALVTNQAGRPTIAYQEGIQLPLGGEGRKQLLAKLRQRHDMDRETMDEKLAKYGLRYSAMRDATVAMLLKMAWAVGLWDEAVSLHLLNQSKKGESRKNAKTNYHRRSSG</sequence>
<dbReference type="EMBL" id="CDMY01000376">
    <property type="protein sequence ID" value="CEM07574.1"/>
    <property type="molecule type" value="Genomic_DNA"/>
</dbReference>
<dbReference type="AlphaFoldDB" id="A0A0G4F6B8"/>
<feature type="compositionally biased region" description="Polar residues" evidence="1">
    <location>
        <begin position="112"/>
        <end position="123"/>
    </location>
</feature>
<evidence type="ECO:0000256" key="1">
    <source>
        <dbReference type="SAM" id="MobiDB-lite"/>
    </source>
</evidence>
<protein>
    <submittedName>
        <fullName evidence="2">Uncharacterized protein</fullName>
    </submittedName>
</protein>
<feature type="compositionally biased region" description="Low complexity" evidence="1">
    <location>
        <begin position="340"/>
        <end position="350"/>
    </location>
</feature>
<feature type="compositionally biased region" description="Polar residues" evidence="1">
    <location>
        <begin position="267"/>
        <end position="278"/>
    </location>
</feature>
<dbReference type="InParanoid" id="A0A0G4F6B8"/>
<accession>A0A0G4F6B8</accession>
<feature type="region of interest" description="Disordered" evidence="1">
    <location>
        <begin position="137"/>
        <end position="468"/>
    </location>
</feature>
<feature type="compositionally biased region" description="Low complexity" evidence="1">
    <location>
        <begin position="358"/>
        <end position="378"/>
    </location>
</feature>
<feature type="compositionally biased region" description="Low complexity" evidence="1">
    <location>
        <begin position="73"/>
        <end position="86"/>
    </location>
</feature>
<feature type="compositionally biased region" description="Acidic residues" evidence="1">
    <location>
        <begin position="404"/>
        <end position="447"/>
    </location>
</feature>
<dbReference type="VEuPathDB" id="CryptoDB:Vbra_14484"/>
<feature type="compositionally biased region" description="Basic residues" evidence="1">
    <location>
        <begin position="388"/>
        <end position="398"/>
    </location>
</feature>
<dbReference type="OrthoDB" id="329932at2759"/>
<proteinExistence type="predicted"/>
<feature type="compositionally biased region" description="Low complexity" evidence="1">
    <location>
        <begin position="11"/>
        <end position="20"/>
    </location>
</feature>
<organism evidence="2 3">
    <name type="scientific">Vitrella brassicaformis (strain CCMP3155)</name>
    <dbReference type="NCBI Taxonomy" id="1169540"/>
    <lineage>
        <taxon>Eukaryota</taxon>
        <taxon>Sar</taxon>
        <taxon>Alveolata</taxon>
        <taxon>Colpodellida</taxon>
        <taxon>Vitrellaceae</taxon>
        <taxon>Vitrella</taxon>
    </lineage>
</organism>
<reference evidence="2 3" key="1">
    <citation type="submission" date="2014-11" db="EMBL/GenBank/DDBJ databases">
        <authorList>
            <person name="Zhu J."/>
            <person name="Qi W."/>
            <person name="Song R."/>
        </authorList>
    </citation>
    <scope>NUCLEOTIDE SEQUENCE [LARGE SCALE GENOMIC DNA]</scope>
</reference>
<dbReference type="Proteomes" id="UP000041254">
    <property type="component" value="Unassembled WGS sequence"/>
</dbReference>
<name>A0A0G4F6B8_VITBC</name>
<feature type="compositionally biased region" description="Low complexity" evidence="1">
    <location>
        <begin position="289"/>
        <end position="302"/>
    </location>
</feature>
<evidence type="ECO:0000313" key="2">
    <source>
        <dbReference type="EMBL" id="CEM07574.1"/>
    </source>
</evidence>
<feature type="region of interest" description="Disordered" evidence="1">
    <location>
        <begin position="1"/>
        <end position="123"/>
    </location>
</feature>